<dbReference type="RefSeq" id="WP_378999012.1">
    <property type="nucleotide sequence ID" value="NZ_JBHSMT010000028.1"/>
</dbReference>
<sequence>MLRDGSLYHRAPPHLRARVLAELPRESPRRAAFAWGGFTTDGVRAWLNGGLSGIAVCALALSAATLIQRPAPTGSIDQEIVSSHVRALLSQHPIDVVSTDQHTVKPWFNGKVDYTPPVVDLAAQGFPLVGGRIDYVGHRTVAVLIYRYQKHPIDLYVFPDAGGTPAPAARASDGYAMARWQRNGMTYWAITDAQSTHLHAFEQAARAEEDHEENPSRE</sequence>
<reference evidence="2" key="1">
    <citation type="journal article" date="2019" name="Int. J. Syst. Evol. Microbiol.">
        <title>The Global Catalogue of Microorganisms (GCM) 10K type strain sequencing project: providing services to taxonomists for standard genome sequencing and annotation.</title>
        <authorList>
            <consortium name="The Broad Institute Genomics Platform"/>
            <consortium name="The Broad Institute Genome Sequencing Center for Infectious Disease"/>
            <person name="Wu L."/>
            <person name="Ma J."/>
        </authorList>
    </citation>
    <scope>NUCLEOTIDE SEQUENCE [LARGE SCALE GENOMIC DNA]</scope>
    <source>
        <strain evidence="2">JCM 17066</strain>
    </source>
</reference>
<dbReference type="Proteomes" id="UP001596045">
    <property type="component" value="Unassembled WGS sequence"/>
</dbReference>
<evidence type="ECO:0000313" key="1">
    <source>
        <dbReference type="EMBL" id="MFC5475585.1"/>
    </source>
</evidence>
<accession>A0ABW0MD98</accession>
<protein>
    <submittedName>
        <fullName evidence="1">Anti-sigma factor family protein</fullName>
    </submittedName>
</protein>
<dbReference type="EMBL" id="JBHSMT010000028">
    <property type="protein sequence ID" value="MFC5475585.1"/>
    <property type="molecule type" value="Genomic_DNA"/>
</dbReference>
<comment type="caution">
    <text evidence="1">The sequence shown here is derived from an EMBL/GenBank/DDBJ whole genome shotgun (WGS) entry which is preliminary data.</text>
</comment>
<keyword evidence="2" id="KW-1185">Reference proteome</keyword>
<name>A0ABW0MD98_9BURK</name>
<organism evidence="1 2">
    <name type="scientific">Paraherbaspirillum soli</name>
    <dbReference type="NCBI Taxonomy" id="631222"/>
    <lineage>
        <taxon>Bacteria</taxon>
        <taxon>Pseudomonadati</taxon>
        <taxon>Pseudomonadota</taxon>
        <taxon>Betaproteobacteria</taxon>
        <taxon>Burkholderiales</taxon>
        <taxon>Oxalobacteraceae</taxon>
        <taxon>Paraherbaspirillum</taxon>
    </lineage>
</organism>
<gene>
    <name evidence="1" type="ORF">ACFPM8_16610</name>
</gene>
<evidence type="ECO:0000313" key="2">
    <source>
        <dbReference type="Proteomes" id="UP001596045"/>
    </source>
</evidence>
<proteinExistence type="predicted"/>